<evidence type="ECO:0000259" key="1">
    <source>
        <dbReference type="Pfam" id="PF11716"/>
    </source>
</evidence>
<sequence>MTLARTEHARTVDALRALGPDDWARPTSCPEWDVRQLACHMVGMAEFPSSPIEIARQQRKASAVHARRGGPAVDGLTQVQVDERADWAPDQVVLGAVRAAPRSVRGRRWISACAGRAPLPGTQPVNGREESWSVGYLLRTILTRDPWMHRTDLSAATGRPMTLTPDHDGVIVDDVVAEWAERHGRPYQLELTGPAGGSWRRGDAELMTLDAVEFCRIISGRGIGVGLLETQVPF</sequence>
<organism evidence="2 3">
    <name type="scientific">Nocardioides cavernae</name>
    <dbReference type="NCBI Taxonomy" id="1921566"/>
    <lineage>
        <taxon>Bacteria</taxon>
        <taxon>Bacillati</taxon>
        <taxon>Actinomycetota</taxon>
        <taxon>Actinomycetes</taxon>
        <taxon>Propionibacteriales</taxon>
        <taxon>Nocardioidaceae</taxon>
        <taxon>Nocardioides</taxon>
    </lineage>
</organism>
<dbReference type="Pfam" id="PF11716">
    <property type="entry name" value="MDMPI_N"/>
    <property type="match status" value="1"/>
</dbReference>
<dbReference type="EMBL" id="JACXYZ010000004">
    <property type="protein sequence ID" value="MBD3927167.1"/>
    <property type="molecule type" value="Genomic_DNA"/>
</dbReference>
<comment type="caution">
    <text evidence="2">The sequence shown here is derived from an EMBL/GenBank/DDBJ whole genome shotgun (WGS) entry which is preliminary data.</text>
</comment>
<dbReference type="Proteomes" id="UP000618818">
    <property type="component" value="Unassembled WGS sequence"/>
</dbReference>
<accession>A0ABR8NGD1</accession>
<dbReference type="GO" id="GO:0016853">
    <property type="term" value="F:isomerase activity"/>
    <property type="evidence" value="ECO:0007669"/>
    <property type="project" value="UniProtKB-KW"/>
</dbReference>
<keyword evidence="3" id="KW-1185">Reference proteome</keyword>
<dbReference type="InterPro" id="IPR034660">
    <property type="entry name" value="DinB/YfiT-like"/>
</dbReference>
<dbReference type="InterPro" id="IPR017517">
    <property type="entry name" value="Maleyloyr_isom"/>
</dbReference>
<dbReference type="SUPFAM" id="SSF109854">
    <property type="entry name" value="DinB/YfiT-like putative metalloenzymes"/>
    <property type="match status" value="1"/>
</dbReference>
<dbReference type="NCBIfam" id="TIGR03083">
    <property type="entry name" value="maleylpyruvate isomerase family mycothiol-dependent enzyme"/>
    <property type="match status" value="1"/>
</dbReference>
<evidence type="ECO:0000313" key="3">
    <source>
        <dbReference type="Proteomes" id="UP000618818"/>
    </source>
</evidence>
<dbReference type="InterPro" id="IPR024344">
    <property type="entry name" value="MDMPI_metal-binding"/>
</dbReference>
<keyword evidence="2" id="KW-0413">Isomerase</keyword>
<reference evidence="2 3" key="1">
    <citation type="submission" date="2020-09" db="EMBL/GenBank/DDBJ databases">
        <title>novel species in genus Nocardioides.</title>
        <authorList>
            <person name="Zhang G."/>
        </authorList>
    </citation>
    <scope>NUCLEOTIDE SEQUENCE [LARGE SCALE GENOMIC DNA]</scope>
    <source>
        <strain evidence="2 3">KCTC 39551</strain>
    </source>
</reference>
<protein>
    <submittedName>
        <fullName evidence="2">Maleylpyruvate isomerase family mycothiol-dependent enzyme</fullName>
    </submittedName>
</protein>
<evidence type="ECO:0000313" key="2">
    <source>
        <dbReference type="EMBL" id="MBD3927167.1"/>
    </source>
</evidence>
<dbReference type="Gene3D" id="1.20.120.450">
    <property type="entry name" value="dinb family like domain"/>
    <property type="match status" value="1"/>
</dbReference>
<gene>
    <name evidence="2" type="ORF">IEZ26_21275</name>
</gene>
<name>A0ABR8NGD1_9ACTN</name>
<proteinExistence type="predicted"/>
<feature type="domain" description="Mycothiol-dependent maleylpyruvate isomerase metal-binding" evidence="1">
    <location>
        <begin position="5"/>
        <end position="153"/>
    </location>
</feature>